<evidence type="ECO:0000313" key="1">
    <source>
        <dbReference type="EMBL" id="MFE8702575.1"/>
    </source>
</evidence>
<dbReference type="RefSeq" id="WP_389362535.1">
    <property type="nucleotide sequence ID" value="NZ_JBIACK010000010.1"/>
</dbReference>
<keyword evidence="2" id="KW-1185">Reference proteome</keyword>
<proteinExistence type="predicted"/>
<evidence type="ECO:0000313" key="2">
    <source>
        <dbReference type="Proteomes" id="UP001601059"/>
    </source>
</evidence>
<organism evidence="1 2">
    <name type="scientific">Cytobacillus spartinae</name>
    <dbReference type="NCBI Taxonomy" id="3299023"/>
    <lineage>
        <taxon>Bacteria</taxon>
        <taxon>Bacillati</taxon>
        <taxon>Bacillota</taxon>
        <taxon>Bacilli</taxon>
        <taxon>Bacillales</taxon>
        <taxon>Bacillaceae</taxon>
        <taxon>Cytobacillus</taxon>
    </lineage>
</organism>
<reference evidence="1 2" key="1">
    <citation type="submission" date="2024-08" db="EMBL/GenBank/DDBJ databases">
        <title>Two novel Cytobacillus novel species.</title>
        <authorList>
            <person name="Liu G."/>
        </authorList>
    </citation>
    <scope>NUCLEOTIDE SEQUENCE [LARGE SCALE GENOMIC DNA]</scope>
    <source>
        <strain evidence="1 2">FJAT-54145</strain>
    </source>
</reference>
<protein>
    <submittedName>
        <fullName evidence="1">YqzH family protein</fullName>
    </submittedName>
</protein>
<accession>A0ABW6KH50</accession>
<comment type="caution">
    <text evidence="1">The sequence shown here is derived from an EMBL/GenBank/DDBJ whole genome shotgun (WGS) entry which is preliminary data.</text>
</comment>
<sequence>MEKKLVYKMVQNCFKQYKHEHDGIPLSEKDYEDLYERIVLVKENEKDTPLNDIINDVVYEFLAGQ</sequence>
<dbReference type="Proteomes" id="UP001601059">
    <property type="component" value="Unassembled WGS sequence"/>
</dbReference>
<gene>
    <name evidence="1" type="ORF">ACFYKX_18410</name>
</gene>
<dbReference type="InterPro" id="IPR025546">
    <property type="entry name" value="YqzH"/>
</dbReference>
<dbReference type="Pfam" id="PF14164">
    <property type="entry name" value="YqzH"/>
    <property type="match status" value="1"/>
</dbReference>
<dbReference type="EMBL" id="JBIACK010000010">
    <property type="protein sequence ID" value="MFE8702575.1"/>
    <property type="molecule type" value="Genomic_DNA"/>
</dbReference>
<name>A0ABW6KH50_9BACI</name>